<reference evidence="1" key="1">
    <citation type="submission" date="2020-12" db="EMBL/GenBank/DDBJ databases">
        <title>Comamonas sp. nov., isolated from stream water.</title>
        <authorList>
            <person name="Park K.-H."/>
        </authorList>
    </citation>
    <scope>NUCLEOTIDE SEQUENCE</scope>
    <source>
        <strain evidence="1">EJ-4</strain>
    </source>
</reference>
<accession>A0A843AYT2</accession>
<dbReference type="AlphaFoldDB" id="A0A843AYT2"/>
<comment type="caution">
    <text evidence="1">The sequence shown here is derived from an EMBL/GenBank/DDBJ whole genome shotgun (WGS) entry which is preliminary data.</text>
</comment>
<evidence type="ECO:0000313" key="2">
    <source>
        <dbReference type="Proteomes" id="UP000530032"/>
    </source>
</evidence>
<organism evidence="1 2">
    <name type="scientific">Comamonas suwonensis</name>
    <dbReference type="NCBI Taxonomy" id="2606214"/>
    <lineage>
        <taxon>Bacteria</taxon>
        <taxon>Pseudomonadati</taxon>
        <taxon>Pseudomonadota</taxon>
        <taxon>Betaproteobacteria</taxon>
        <taxon>Burkholderiales</taxon>
        <taxon>Comamonadaceae</taxon>
        <taxon>Comamonas</taxon>
    </lineage>
</organism>
<gene>
    <name evidence="1" type="ORF">HF327_002315</name>
</gene>
<dbReference type="Proteomes" id="UP000530032">
    <property type="component" value="Unassembled WGS sequence"/>
</dbReference>
<keyword evidence="2" id="KW-1185">Reference proteome</keyword>
<dbReference type="RefSeq" id="WP_198460388.1">
    <property type="nucleotide sequence ID" value="NZ_JABBCQ020000002.1"/>
</dbReference>
<protein>
    <submittedName>
        <fullName evidence="1">Uncharacterized protein</fullName>
    </submittedName>
</protein>
<evidence type="ECO:0000313" key="1">
    <source>
        <dbReference type="EMBL" id="MBI1623353.1"/>
    </source>
</evidence>
<proteinExistence type="predicted"/>
<sequence length="138" mass="15372">MRKPKAWADIWVTSIGIFIKLDNDGRSGFGHSTTAERAKIMAIVRVAAEVLLRTEFVGKIVQTQCVELSVRKTQTDIFDSTGQHVLWSKCTLVSVSDSPESAEAIKRDNHCHDEIRNALCEERDAMPFKPTLPSLSSV</sequence>
<name>A0A843AYT2_9BURK</name>
<dbReference type="EMBL" id="JABBCQ020000002">
    <property type="protein sequence ID" value="MBI1623353.1"/>
    <property type="molecule type" value="Genomic_DNA"/>
</dbReference>